<dbReference type="InterPro" id="IPR039697">
    <property type="entry name" value="Alcohol_dehydrogenase_Fe"/>
</dbReference>
<evidence type="ECO:0000313" key="7">
    <source>
        <dbReference type="Proteomes" id="UP000243106"/>
    </source>
</evidence>
<keyword evidence="2" id="KW-0560">Oxidoreductase</keyword>
<evidence type="ECO:0000256" key="3">
    <source>
        <dbReference type="ARBA" id="ARBA00023027"/>
    </source>
</evidence>
<dbReference type="CDD" id="cd08177">
    <property type="entry name" value="MAR"/>
    <property type="match status" value="1"/>
</dbReference>
<dbReference type="InterPro" id="IPR034786">
    <property type="entry name" value="MAR"/>
</dbReference>
<dbReference type="InterPro" id="IPR056798">
    <property type="entry name" value="ADH_Fe_C"/>
</dbReference>
<feature type="domain" description="Alcohol dehydrogenase iron-type/glycerol dehydrogenase GldA" evidence="4">
    <location>
        <begin position="11"/>
        <end position="152"/>
    </location>
</feature>
<sequence length="351" mass="36925">MTPFVFPGISTRVVFGEGTLAQTGDELRRLGASHALVLTTPEQDAAGETLAKQLGDLAAGTFAEAAMHTPVEVTARALDAYDAAGADCVVALGGGSTIGLGKAIATRRGCDQVAIPTTYAGSEMTDILGETENGEKTTRRDPSIRPETVIYDVALTLDLPVDMSVKSALNAAAHAVEAIYAPDANPVTTLMSLDALRAIKAALPDLRKSPRDAQIRARLLYGAWLCSTALGYVAMSLHHKLAHVVGGSFDMPHANTHAILLPHTAHFNETGTAALDPVAEIFGGSVGGGLWDLAEASGAPLRLADLGLSEADLDRASEIALKNEYENPRPFDQKDIRDLLQAAWEGRRPDA</sequence>
<dbReference type="GO" id="GO:0046872">
    <property type="term" value="F:metal ion binding"/>
    <property type="evidence" value="ECO:0007669"/>
    <property type="project" value="InterPro"/>
</dbReference>
<evidence type="ECO:0000256" key="1">
    <source>
        <dbReference type="ARBA" id="ARBA00007358"/>
    </source>
</evidence>
<proteinExistence type="inferred from homology"/>
<dbReference type="Pfam" id="PF25137">
    <property type="entry name" value="ADH_Fe_C"/>
    <property type="match status" value="1"/>
</dbReference>
<dbReference type="PANTHER" id="PTHR11496:SF102">
    <property type="entry name" value="ALCOHOL DEHYDROGENASE 4"/>
    <property type="match status" value="1"/>
</dbReference>
<keyword evidence="7" id="KW-1185">Reference proteome</keyword>
<evidence type="ECO:0000313" key="6">
    <source>
        <dbReference type="EMBL" id="SFQ30643.1"/>
    </source>
</evidence>
<comment type="similarity">
    <text evidence="1">Belongs to the iron-containing alcohol dehydrogenase family.</text>
</comment>
<evidence type="ECO:0000256" key="2">
    <source>
        <dbReference type="ARBA" id="ARBA00023002"/>
    </source>
</evidence>
<dbReference type="RefSeq" id="WP_093010054.1">
    <property type="nucleotide sequence ID" value="NZ_FOXV01000003.1"/>
</dbReference>
<dbReference type="Gene3D" id="1.20.1090.10">
    <property type="entry name" value="Dehydroquinate synthase-like - alpha domain"/>
    <property type="match status" value="1"/>
</dbReference>
<dbReference type="InterPro" id="IPR001670">
    <property type="entry name" value="ADH_Fe/GldA"/>
</dbReference>
<dbReference type="GO" id="GO:0018506">
    <property type="term" value="F:maleylacetate reductase activity"/>
    <property type="evidence" value="ECO:0007669"/>
    <property type="project" value="InterPro"/>
</dbReference>
<dbReference type="EMBL" id="FOXV01000003">
    <property type="protein sequence ID" value="SFQ30643.1"/>
    <property type="molecule type" value="Genomic_DNA"/>
</dbReference>
<organism evidence="6 7">
    <name type="scientific">Roseivivax halotolerans</name>
    <dbReference type="NCBI Taxonomy" id="93684"/>
    <lineage>
        <taxon>Bacteria</taxon>
        <taxon>Pseudomonadati</taxon>
        <taxon>Pseudomonadota</taxon>
        <taxon>Alphaproteobacteria</taxon>
        <taxon>Rhodobacterales</taxon>
        <taxon>Roseobacteraceae</taxon>
        <taxon>Roseivivax</taxon>
    </lineage>
</organism>
<protein>
    <submittedName>
        <fullName evidence="6">Maleylacetate reductase</fullName>
    </submittedName>
</protein>
<reference evidence="7" key="1">
    <citation type="submission" date="2016-10" db="EMBL/GenBank/DDBJ databases">
        <authorList>
            <person name="Varghese N."/>
            <person name="Submissions S."/>
        </authorList>
    </citation>
    <scope>NUCLEOTIDE SEQUENCE [LARGE SCALE GENOMIC DNA]</scope>
    <source>
        <strain evidence="7">JCM 10271</strain>
    </source>
</reference>
<evidence type="ECO:0000259" key="5">
    <source>
        <dbReference type="Pfam" id="PF25137"/>
    </source>
</evidence>
<dbReference type="Gene3D" id="3.40.50.1970">
    <property type="match status" value="1"/>
</dbReference>
<dbReference type="STRING" id="93684.SAMN05421853_103356"/>
<dbReference type="SUPFAM" id="SSF56796">
    <property type="entry name" value="Dehydroquinate synthase-like"/>
    <property type="match status" value="1"/>
</dbReference>
<dbReference type="Pfam" id="PF00465">
    <property type="entry name" value="Fe-ADH"/>
    <property type="match status" value="1"/>
</dbReference>
<keyword evidence="3" id="KW-0520">NAD</keyword>
<dbReference type="PANTHER" id="PTHR11496">
    <property type="entry name" value="ALCOHOL DEHYDROGENASE"/>
    <property type="match status" value="1"/>
</dbReference>
<dbReference type="AlphaFoldDB" id="A0A1I5XF91"/>
<dbReference type="Proteomes" id="UP000243106">
    <property type="component" value="Unassembled WGS sequence"/>
</dbReference>
<dbReference type="GO" id="GO:0004022">
    <property type="term" value="F:alcohol dehydrogenase (NAD+) activity"/>
    <property type="evidence" value="ECO:0007669"/>
    <property type="project" value="TreeGrafter"/>
</dbReference>
<evidence type="ECO:0000259" key="4">
    <source>
        <dbReference type="Pfam" id="PF00465"/>
    </source>
</evidence>
<accession>A0A1I5XF91</accession>
<name>A0A1I5XF91_9RHOB</name>
<gene>
    <name evidence="6" type="ORF">SAMN05421853_103356</name>
</gene>
<feature type="domain" description="Fe-containing alcohol dehydrogenase-like C-terminal" evidence="5">
    <location>
        <begin position="165"/>
        <end position="344"/>
    </location>
</feature>